<dbReference type="EMBL" id="LAZR01000047">
    <property type="protein sequence ID" value="KKN99385.1"/>
    <property type="molecule type" value="Genomic_DNA"/>
</dbReference>
<evidence type="ECO:0000256" key="1">
    <source>
        <dbReference type="ARBA" id="ARBA00004370"/>
    </source>
</evidence>
<evidence type="ECO:0000256" key="4">
    <source>
        <dbReference type="ARBA" id="ARBA00022989"/>
    </source>
</evidence>
<evidence type="ECO:0000256" key="7">
    <source>
        <dbReference type="ARBA" id="ARBA00023315"/>
    </source>
</evidence>
<sequence>MSAAWDSADHPAPDTIRPLGWALALIRGLVLATVVFTGLLVLLSIRLIERPLCGQGRPVTPHITQTVCKIAFWIMGLRREVIGTPMRHRGAVVANHTSWLDIFSLNAAQRIYFVSKSEVASWPGIGWLAKATGTLFIERSPKHARKQTEIFQQRLLDNHRLLFFPEGTSTDGKQILPFKTTLFQSFFAPELRDAIWVQPVTVLYTAPVGADPRFYGWWGDMSFGGHLVRTLASARQGKVTTIYHTPLAVADFDNRKTLAQACETQVRSAHPSDQIAALNTAELR</sequence>
<evidence type="ECO:0000256" key="6">
    <source>
        <dbReference type="ARBA" id="ARBA00023136"/>
    </source>
</evidence>
<dbReference type="SMART" id="SM00563">
    <property type="entry name" value="PlsC"/>
    <property type="match status" value="1"/>
</dbReference>
<dbReference type="AlphaFoldDB" id="A0A0F9V2B5"/>
<reference evidence="10" key="1">
    <citation type="journal article" date="2015" name="Nature">
        <title>Complex archaea that bridge the gap between prokaryotes and eukaryotes.</title>
        <authorList>
            <person name="Spang A."/>
            <person name="Saw J.H."/>
            <person name="Jorgensen S.L."/>
            <person name="Zaremba-Niedzwiedzka K."/>
            <person name="Martijn J."/>
            <person name="Lind A.E."/>
            <person name="van Eijk R."/>
            <person name="Schleper C."/>
            <person name="Guy L."/>
            <person name="Ettema T.J."/>
        </authorList>
    </citation>
    <scope>NUCLEOTIDE SEQUENCE</scope>
</reference>
<keyword evidence="4 8" id="KW-1133">Transmembrane helix</keyword>
<evidence type="ECO:0000259" key="9">
    <source>
        <dbReference type="SMART" id="SM00563"/>
    </source>
</evidence>
<dbReference type="SUPFAM" id="SSF69593">
    <property type="entry name" value="Glycerol-3-phosphate (1)-acyltransferase"/>
    <property type="match status" value="1"/>
</dbReference>
<feature type="transmembrane region" description="Helical" evidence="8">
    <location>
        <begin position="20"/>
        <end position="43"/>
    </location>
</feature>
<gene>
    <name evidence="10" type="ORF">LCGC14_0138300</name>
</gene>
<dbReference type="GO" id="GO:0016020">
    <property type="term" value="C:membrane"/>
    <property type="evidence" value="ECO:0007669"/>
    <property type="project" value="UniProtKB-SubCell"/>
</dbReference>
<dbReference type="PANTHER" id="PTHR23063:SF52">
    <property type="entry name" value="LYSOPHOSPHATIDYLCHOLINE ACYLTRANSFERASE"/>
    <property type="match status" value="1"/>
</dbReference>
<dbReference type="GO" id="GO:0006629">
    <property type="term" value="P:lipid metabolic process"/>
    <property type="evidence" value="ECO:0007669"/>
    <property type="project" value="UniProtKB-KW"/>
</dbReference>
<dbReference type="CDD" id="cd07989">
    <property type="entry name" value="LPLAT_AGPAT-like"/>
    <property type="match status" value="1"/>
</dbReference>
<evidence type="ECO:0000256" key="3">
    <source>
        <dbReference type="ARBA" id="ARBA00022692"/>
    </source>
</evidence>
<keyword evidence="7" id="KW-0012">Acyltransferase</keyword>
<organism evidence="10">
    <name type="scientific">marine sediment metagenome</name>
    <dbReference type="NCBI Taxonomy" id="412755"/>
    <lineage>
        <taxon>unclassified sequences</taxon>
        <taxon>metagenomes</taxon>
        <taxon>ecological metagenomes</taxon>
    </lineage>
</organism>
<keyword evidence="2" id="KW-0808">Transferase</keyword>
<dbReference type="GO" id="GO:0016746">
    <property type="term" value="F:acyltransferase activity"/>
    <property type="evidence" value="ECO:0007669"/>
    <property type="project" value="UniProtKB-KW"/>
</dbReference>
<proteinExistence type="predicted"/>
<keyword evidence="6 8" id="KW-0472">Membrane</keyword>
<dbReference type="Pfam" id="PF01553">
    <property type="entry name" value="Acyltransferase"/>
    <property type="match status" value="1"/>
</dbReference>
<keyword evidence="3 8" id="KW-0812">Transmembrane</keyword>
<comment type="subcellular location">
    <subcellularLocation>
        <location evidence="1">Membrane</location>
    </subcellularLocation>
</comment>
<evidence type="ECO:0000256" key="8">
    <source>
        <dbReference type="SAM" id="Phobius"/>
    </source>
</evidence>
<dbReference type="PANTHER" id="PTHR23063">
    <property type="entry name" value="PHOSPHOLIPID ACYLTRANSFERASE"/>
    <property type="match status" value="1"/>
</dbReference>
<dbReference type="InterPro" id="IPR002123">
    <property type="entry name" value="Plipid/glycerol_acylTrfase"/>
</dbReference>
<evidence type="ECO:0000313" key="10">
    <source>
        <dbReference type="EMBL" id="KKN99385.1"/>
    </source>
</evidence>
<evidence type="ECO:0000256" key="2">
    <source>
        <dbReference type="ARBA" id="ARBA00022679"/>
    </source>
</evidence>
<feature type="domain" description="Phospholipid/glycerol acyltransferase" evidence="9">
    <location>
        <begin position="90"/>
        <end position="205"/>
    </location>
</feature>
<keyword evidence="5" id="KW-0443">Lipid metabolism</keyword>
<protein>
    <recommendedName>
        <fullName evidence="9">Phospholipid/glycerol acyltransferase domain-containing protein</fullName>
    </recommendedName>
</protein>
<comment type="caution">
    <text evidence="10">The sequence shown here is derived from an EMBL/GenBank/DDBJ whole genome shotgun (WGS) entry which is preliminary data.</text>
</comment>
<name>A0A0F9V2B5_9ZZZZ</name>
<accession>A0A0F9V2B5</accession>
<evidence type="ECO:0000256" key="5">
    <source>
        <dbReference type="ARBA" id="ARBA00023098"/>
    </source>
</evidence>